<gene>
    <name evidence="2" type="ORF">CLUMA_CG016937</name>
</gene>
<keyword evidence="1" id="KW-0472">Membrane</keyword>
<evidence type="ECO:0000313" key="2">
    <source>
        <dbReference type="EMBL" id="CRL03089.1"/>
    </source>
</evidence>
<keyword evidence="1" id="KW-0812">Transmembrane</keyword>
<dbReference type="EMBL" id="CVRI01000059">
    <property type="protein sequence ID" value="CRL03089.1"/>
    <property type="molecule type" value="Genomic_DNA"/>
</dbReference>
<accession>A0A1J1IX05</accession>
<feature type="transmembrane region" description="Helical" evidence="1">
    <location>
        <begin position="16"/>
        <end position="36"/>
    </location>
</feature>
<protein>
    <submittedName>
        <fullName evidence="2">CLUMA_CG016937, isoform A</fullName>
    </submittedName>
</protein>
<keyword evidence="3" id="KW-1185">Reference proteome</keyword>
<dbReference type="AlphaFoldDB" id="A0A1J1IX05"/>
<proteinExistence type="predicted"/>
<organism evidence="2 3">
    <name type="scientific">Clunio marinus</name>
    <dbReference type="NCBI Taxonomy" id="568069"/>
    <lineage>
        <taxon>Eukaryota</taxon>
        <taxon>Metazoa</taxon>
        <taxon>Ecdysozoa</taxon>
        <taxon>Arthropoda</taxon>
        <taxon>Hexapoda</taxon>
        <taxon>Insecta</taxon>
        <taxon>Pterygota</taxon>
        <taxon>Neoptera</taxon>
        <taxon>Endopterygota</taxon>
        <taxon>Diptera</taxon>
        <taxon>Nematocera</taxon>
        <taxon>Chironomoidea</taxon>
        <taxon>Chironomidae</taxon>
        <taxon>Clunio</taxon>
    </lineage>
</organism>
<evidence type="ECO:0000313" key="3">
    <source>
        <dbReference type="Proteomes" id="UP000183832"/>
    </source>
</evidence>
<reference evidence="2 3" key="1">
    <citation type="submission" date="2015-04" db="EMBL/GenBank/DDBJ databases">
        <authorList>
            <person name="Syromyatnikov M.Y."/>
            <person name="Popov V.N."/>
        </authorList>
    </citation>
    <scope>NUCLEOTIDE SEQUENCE [LARGE SCALE GENOMIC DNA]</scope>
</reference>
<name>A0A1J1IX05_9DIPT</name>
<keyword evidence="1" id="KW-1133">Transmembrane helix</keyword>
<sequence>MSGCTEMEKLMVDSGLSIQDFVFLILILVVELHFYTRNLLLQSHNRNAALQLETLYQYGC</sequence>
<evidence type="ECO:0000256" key="1">
    <source>
        <dbReference type="SAM" id="Phobius"/>
    </source>
</evidence>
<dbReference type="Proteomes" id="UP000183832">
    <property type="component" value="Unassembled WGS sequence"/>
</dbReference>